<dbReference type="PROSITE" id="PS50893">
    <property type="entry name" value="ABC_TRANSPORTER_2"/>
    <property type="match status" value="1"/>
</dbReference>
<dbReference type="EMBL" id="BOMB01000041">
    <property type="protein sequence ID" value="GID15346.1"/>
    <property type="molecule type" value="Genomic_DNA"/>
</dbReference>
<evidence type="ECO:0000313" key="7">
    <source>
        <dbReference type="EMBL" id="GID15346.1"/>
    </source>
</evidence>
<dbReference type="GO" id="GO:0055085">
    <property type="term" value="P:transmembrane transport"/>
    <property type="evidence" value="ECO:0007669"/>
    <property type="project" value="UniProtKB-ARBA"/>
</dbReference>
<dbReference type="Pfam" id="PF00005">
    <property type="entry name" value="ABC_tran"/>
    <property type="match status" value="1"/>
</dbReference>
<feature type="region of interest" description="Disordered" evidence="5">
    <location>
        <begin position="1"/>
        <end position="20"/>
    </location>
</feature>
<dbReference type="InterPro" id="IPR050319">
    <property type="entry name" value="ABC_transp_ATP-bind"/>
</dbReference>
<dbReference type="PANTHER" id="PTHR43776:SF7">
    <property type="entry name" value="D,D-DIPEPTIDE TRANSPORT ATP-BINDING PROTEIN DDPF-RELATED"/>
    <property type="match status" value="1"/>
</dbReference>
<dbReference type="GO" id="GO:0005524">
    <property type="term" value="F:ATP binding"/>
    <property type="evidence" value="ECO:0007669"/>
    <property type="project" value="UniProtKB-KW"/>
</dbReference>
<dbReference type="GO" id="GO:0016887">
    <property type="term" value="F:ATP hydrolysis activity"/>
    <property type="evidence" value="ECO:0007669"/>
    <property type="project" value="InterPro"/>
</dbReference>
<sequence length="280" mass="30446">MNEREHRVPEPRRRFEEPGTSAEDDVLLVADGLVMDFPGTRAVDGVSLSVRRGTTFGLVGESGCGKSTLTSLLLGLLRPTAGTVRFRGTELTGLGGRELRRLRAHMQVVLQDPVGSLNRRKTVGQIIGLPLAVHGAGDATARRARVAELLELVGLPTSYASRRPAELSGGQCQRVSIARAIALHPDLVVLDEAVSAIDVATQAQILNLLRSLQTELGLTYLFVSHDLAVVRYMAPEIAVMHRGRIVEQAPREDLFASPREEYTRTLIEAIPRVPSREATP</sequence>
<evidence type="ECO:0000256" key="5">
    <source>
        <dbReference type="SAM" id="MobiDB-lite"/>
    </source>
</evidence>
<dbReference type="Proteomes" id="UP000612808">
    <property type="component" value="Unassembled WGS sequence"/>
</dbReference>
<reference evidence="7" key="1">
    <citation type="submission" date="2021-01" db="EMBL/GenBank/DDBJ databases">
        <title>Whole genome shotgun sequence of Actinocatenispora rupis NBRC 107355.</title>
        <authorList>
            <person name="Komaki H."/>
            <person name="Tamura T."/>
        </authorList>
    </citation>
    <scope>NUCLEOTIDE SEQUENCE</scope>
    <source>
        <strain evidence="7">NBRC 107355</strain>
    </source>
</reference>
<organism evidence="7 8">
    <name type="scientific">Actinocatenispora rupis</name>
    <dbReference type="NCBI Taxonomy" id="519421"/>
    <lineage>
        <taxon>Bacteria</taxon>
        <taxon>Bacillati</taxon>
        <taxon>Actinomycetota</taxon>
        <taxon>Actinomycetes</taxon>
        <taxon>Micromonosporales</taxon>
        <taxon>Micromonosporaceae</taxon>
        <taxon>Actinocatenispora</taxon>
    </lineage>
</organism>
<comment type="caution">
    <text evidence="7">The sequence shown here is derived from an EMBL/GenBank/DDBJ whole genome shotgun (WGS) entry which is preliminary data.</text>
</comment>
<evidence type="ECO:0000256" key="1">
    <source>
        <dbReference type="ARBA" id="ARBA00005417"/>
    </source>
</evidence>
<keyword evidence="2" id="KW-0813">Transport</keyword>
<proteinExistence type="inferred from homology"/>
<dbReference type="InterPro" id="IPR017871">
    <property type="entry name" value="ABC_transporter-like_CS"/>
</dbReference>
<dbReference type="SMART" id="SM00382">
    <property type="entry name" value="AAA"/>
    <property type="match status" value="1"/>
</dbReference>
<accession>A0A8J3JBI0</accession>
<evidence type="ECO:0000259" key="6">
    <source>
        <dbReference type="PROSITE" id="PS50893"/>
    </source>
</evidence>
<dbReference type="InterPro" id="IPR027417">
    <property type="entry name" value="P-loop_NTPase"/>
</dbReference>
<dbReference type="AlphaFoldDB" id="A0A8J3JBI0"/>
<protein>
    <recommendedName>
        <fullName evidence="6">ABC transporter domain-containing protein</fullName>
    </recommendedName>
</protein>
<comment type="similarity">
    <text evidence="1">Belongs to the ABC transporter superfamily.</text>
</comment>
<feature type="compositionally biased region" description="Basic and acidic residues" evidence="5">
    <location>
        <begin position="1"/>
        <end position="17"/>
    </location>
</feature>
<dbReference type="Gene3D" id="3.40.50.300">
    <property type="entry name" value="P-loop containing nucleotide triphosphate hydrolases"/>
    <property type="match status" value="1"/>
</dbReference>
<dbReference type="PROSITE" id="PS00211">
    <property type="entry name" value="ABC_TRANSPORTER_1"/>
    <property type="match status" value="1"/>
</dbReference>
<evidence type="ECO:0000313" key="8">
    <source>
        <dbReference type="Proteomes" id="UP000612808"/>
    </source>
</evidence>
<dbReference type="CDD" id="cd03257">
    <property type="entry name" value="ABC_NikE_OppD_transporters"/>
    <property type="match status" value="1"/>
</dbReference>
<gene>
    <name evidence="7" type="ORF">Aru02nite_62350</name>
</gene>
<name>A0A8J3JBI0_9ACTN</name>
<keyword evidence="4" id="KW-0067">ATP-binding</keyword>
<evidence type="ECO:0000256" key="3">
    <source>
        <dbReference type="ARBA" id="ARBA00022741"/>
    </source>
</evidence>
<evidence type="ECO:0000256" key="4">
    <source>
        <dbReference type="ARBA" id="ARBA00022840"/>
    </source>
</evidence>
<dbReference type="RefSeq" id="WP_239077056.1">
    <property type="nucleotide sequence ID" value="NZ_BAAAZM010000021.1"/>
</dbReference>
<feature type="domain" description="ABC transporter" evidence="6">
    <location>
        <begin position="28"/>
        <end position="267"/>
    </location>
</feature>
<evidence type="ECO:0000256" key="2">
    <source>
        <dbReference type="ARBA" id="ARBA00022448"/>
    </source>
</evidence>
<dbReference type="PANTHER" id="PTHR43776">
    <property type="entry name" value="TRANSPORT ATP-BINDING PROTEIN"/>
    <property type="match status" value="1"/>
</dbReference>
<dbReference type="InterPro" id="IPR003593">
    <property type="entry name" value="AAA+_ATPase"/>
</dbReference>
<dbReference type="InterPro" id="IPR003439">
    <property type="entry name" value="ABC_transporter-like_ATP-bd"/>
</dbReference>
<keyword evidence="8" id="KW-1185">Reference proteome</keyword>
<dbReference type="SUPFAM" id="SSF52540">
    <property type="entry name" value="P-loop containing nucleoside triphosphate hydrolases"/>
    <property type="match status" value="1"/>
</dbReference>
<keyword evidence="3" id="KW-0547">Nucleotide-binding</keyword>